<dbReference type="EMBL" id="CP059567">
    <property type="protein sequence ID" value="QMT41284.1"/>
    <property type="molecule type" value="Genomic_DNA"/>
</dbReference>
<feature type="transmembrane region" description="Helical" evidence="1">
    <location>
        <begin position="12"/>
        <end position="30"/>
    </location>
</feature>
<evidence type="ECO:0000256" key="1">
    <source>
        <dbReference type="SAM" id="Phobius"/>
    </source>
</evidence>
<evidence type="ECO:0000313" key="2">
    <source>
        <dbReference type="EMBL" id="QMT41284.1"/>
    </source>
</evidence>
<proteinExistence type="predicted"/>
<accession>A0A7D7RW21</accession>
<keyword evidence="1" id="KW-0472">Membrane</keyword>
<reference evidence="2 3" key="1">
    <citation type="submission" date="2020-07" db="EMBL/GenBank/DDBJ databases">
        <title>Genomic diversity of species in the Neisseriaceae family.</title>
        <authorList>
            <person name="Vincent A.T."/>
            <person name="Bernet E."/>
            <person name="Veyrier F.J."/>
        </authorList>
    </citation>
    <scope>NUCLEOTIDE SEQUENCE [LARGE SCALE GENOMIC DNA]</scope>
    <source>
        <strain evidence="2 3">DSM 22244</strain>
    </source>
</reference>
<sequence length="183" mass="21368">MDIATFNQTYGFWIQTGAIIASIVVTGFFAQKAIKANGKSAKEALHHNHTMVRKRATIDIIIQENQDDELVQAKRIVLALPEEASFVRYLEPRLCDNPQAQAEKESIRILINRLEFIALGIRQGAFEEEIYKRLKHSDTMEIWEKAKPMIMEMRRRKGRDTYYQEFEWLANRWKADPLQADNL</sequence>
<organism evidence="2 3">
    <name type="scientific">Neisseria shayeganii</name>
    <dbReference type="NCBI Taxonomy" id="607712"/>
    <lineage>
        <taxon>Bacteria</taxon>
        <taxon>Pseudomonadati</taxon>
        <taxon>Pseudomonadota</taxon>
        <taxon>Betaproteobacteria</taxon>
        <taxon>Neisseriales</taxon>
        <taxon>Neisseriaceae</taxon>
        <taxon>Neisseria</taxon>
    </lineage>
</organism>
<gene>
    <name evidence="2" type="ORF">H3L94_04455</name>
</gene>
<dbReference type="InterPro" id="IPR031876">
    <property type="entry name" value="DUF4760"/>
</dbReference>
<keyword evidence="1" id="KW-0812">Transmembrane</keyword>
<evidence type="ECO:0000313" key="3">
    <source>
        <dbReference type="Proteomes" id="UP000514752"/>
    </source>
</evidence>
<dbReference type="KEGG" id="nsg:H3L94_04455"/>
<dbReference type="RefSeq" id="WP_182122827.1">
    <property type="nucleotide sequence ID" value="NZ_CP059567.1"/>
</dbReference>
<name>A0A7D7RW21_9NEIS</name>
<dbReference type="Proteomes" id="UP000514752">
    <property type="component" value="Chromosome"/>
</dbReference>
<keyword evidence="1" id="KW-1133">Transmembrane helix</keyword>
<protein>
    <submittedName>
        <fullName evidence="2">DUF4760 domain-containing protein</fullName>
    </submittedName>
</protein>
<dbReference type="AlphaFoldDB" id="A0A7D7RW21"/>
<dbReference type="Pfam" id="PF15956">
    <property type="entry name" value="DUF4760"/>
    <property type="match status" value="1"/>
</dbReference>